<feature type="domain" description="DEAD-box RNA helicase Q" evidence="9">
    <location>
        <begin position="4"/>
        <end position="32"/>
    </location>
</feature>
<protein>
    <submittedName>
        <fullName evidence="10">ATP-dependent RNA helicase CshB</fullName>
        <ecNumber evidence="10">3.6.4.13</ecNumber>
    </submittedName>
</protein>
<dbReference type="PROSITE" id="PS51192">
    <property type="entry name" value="HELICASE_ATP_BIND_1"/>
    <property type="match status" value="1"/>
</dbReference>
<keyword evidence="11" id="KW-1185">Reference proteome</keyword>
<dbReference type="SMART" id="SM00487">
    <property type="entry name" value="DEXDc"/>
    <property type="match status" value="1"/>
</dbReference>
<dbReference type="AlphaFoldDB" id="A0A841Q7K4"/>
<dbReference type="InterPro" id="IPR011545">
    <property type="entry name" value="DEAD/DEAH_box_helicase_dom"/>
</dbReference>
<dbReference type="GO" id="GO:0033592">
    <property type="term" value="F:RNA strand annealing activity"/>
    <property type="evidence" value="ECO:0007669"/>
    <property type="project" value="TreeGrafter"/>
</dbReference>
<evidence type="ECO:0000256" key="5">
    <source>
        <dbReference type="PROSITE-ProRule" id="PRU00552"/>
    </source>
</evidence>
<keyword evidence="4" id="KW-0067">ATP-binding</keyword>
<feature type="compositionally biased region" description="Basic residues" evidence="6">
    <location>
        <begin position="428"/>
        <end position="442"/>
    </location>
</feature>
<dbReference type="CDD" id="cd18787">
    <property type="entry name" value="SF2_C_DEAD"/>
    <property type="match status" value="1"/>
</dbReference>
<dbReference type="CDD" id="cd00268">
    <property type="entry name" value="DEADc"/>
    <property type="match status" value="1"/>
</dbReference>
<dbReference type="Gene3D" id="3.40.50.300">
    <property type="entry name" value="P-loop containing nucleotide triphosphate hydrolases"/>
    <property type="match status" value="2"/>
</dbReference>
<dbReference type="RefSeq" id="WP_174494641.1">
    <property type="nucleotide sequence ID" value="NZ_CADDWK010000001.1"/>
</dbReference>
<name>A0A841Q7K4_9BACI</name>
<dbReference type="InterPro" id="IPR050547">
    <property type="entry name" value="DEAD_box_RNA_helicases"/>
</dbReference>
<dbReference type="InterPro" id="IPR044742">
    <property type="entry name" value="DEAD/DEAH_RhlB"/>
</dbReference>
<dbReference type="GO" id="GO:0005840">
    <property type="term" value="C:ribosome"/>
    <property type="evidence" value="ECO:0007669"/>
    <property type="project" value="TreeGrafter"/>
</dbReference>
<gene>
    <name evidence="10" type="ORF">HNQ94_002772</name>
</gene>
<feature type="compositionally biased region" description="Basic residues" evidence="6">
    <location>
        <begin position="404"/>
        <end position="420"/>
    </location>
</feature>
<evidence type="ECO:0000313" key="11">
    <source>
        <dbReference type="Proteomes" id="UP000581688"/>
    </source>
</evidence>
<feature type="region of interest" description="Disordered" evidence="6">
    <location>
        <begin position="388"/>
        <end position="442"/>
    </location>
</feature>
<dbReference type="Pfam" id="PF00271">
    <property type="entry name" value="Helicase_C"/>
    <property type="match status" value="1"/>
</dbReference>
<dbReference type="InterPro" id="IPR014014">
    <property type="entry name" value="RNA_helicase_DEAD_Q_motif"/>
</dbReference>
<dbReference type="SUPFAM" id="SSF52540">
    <property type="entry name" value="P-loop containing nucleoside triphosphate hydrolases"/>
    <property type="match status" value="1"/>
</dbReference>
<evidence type="ECO:0000259" key="8">
    <source>
        <dbReference type="PROSITE" id="PS51194"/>
    </source>
</evidence>
<feature type="domain" description="Helicase C-terminal" evidence="8">
    <location>
        <begin position="239"/>
        <end position="389"/>
    </location>
</feature>
<proteinExistence type="predicted"/>
<accession>A0A841Q7K4</accession>
<reference evidence="10 11" key="1">
    <citation type="submission" date="2020-08" db="EMBL/GenBank/DDBJ databases">
        <title>Genomic Encyclopedia of Type Strains, Phase IV (KMG-IV): sequencing the most valuable type-strain genomes for metagenomic binning, comparative biology and taxonomic classification.</title>
        <authorList>
            <person name="Goeker M."/>
        </authorList>
    </citation>
    <scope>NUCLEOTIDE SEQUENCE [LARGE SCALE GENOMIC DNA]</scope>
    <source>
        <strain evidence="10 11">DSM 19612</strain>
    </source>
</reference>
<evidence type="ECO:0000313" key="10">
    <source>
        <dbReference type="EMBL" id="MBB6454297.1"/>
    </source>
</evidence>
<dbReference type="PROSITE" id="PS51194">
    <property type="entry name" value="HELICASE_CTER"/>
    <property type="match status" value="1"/>
</dbReference>
<evidence type="ECO:0000256" key="4">
    <source>
        <dbReference type="ARBA" id="ARBA00022840"/>
    </source>
</evidence>
<dbReference type="GO" id="GO:0009409">
    <property type="term" value="P:response to cold"/>
    <property type="evidence" value="ECO:0007669"/>
    <property type="project" value="TreeGrafter"/>
</dbReference>
<evidence type="ECO:0000256" key="2">
    <source>
        <dbReference type="ARBA" id="ARBA00022801"/>
    </source>
</evidence>
<keyword evidence="1" id="KW-0547">Nucleotide-binding</keyword>
<feature type="compositionally biased region" description="Basic and acidic residues" evidence="6">
    <location>
        <begin position="388"/>
        <end position="403"/>
    </location>
</feature>
<sequence>MEQNKFKTYQFQPFMYNVLDKLKFTEPTPIQKEVIPAVIRKESLIGQSHTGSGKTHAYLLPLFNRVKEDKKEVQFVITVPTRELAMQIFEEVKKMITFSDKEEVLRAKLLIGGTDKQKMMDKLKEPPHIVVGTPGRILDLVQEGALDLYSASAMVVDEADLLIDLGLIQEVDEILVKMKRHTQLMVFSATIPVKLQHFLKKYMENPKHIHINDKGPAPEKMEHRLIPLRHRSKAELIMEATKLINPYLALIFVNKKENADELAGELTEKGLSTGIIHGGLTPRERKRVLKNLKNLDFQYIVATDLAARGIDIPGVSHIFNAELPKDPEVYLHRVGRTARAGLEGTAISFYKEQDLPLIEKLEKSGIPFTNFDVKNNEWVEIKDWNQRKKREQKENDLQEEAWKKVRRPKGVKPGYKKKMKREAEQIKNKMKRNQNQNNKRKK</sequence>
<dbReference type="Proteomes" id="UP000581688">
    <property type="component" value="Unassembled WGS sequence"/>
</dbReference>
<evidence type="ECO:0000256" key="6">
    <source>
        <dbReference type="SAM" id="MobiDB-lite"/>
    </source>
</evidence>
<feature type="short sequence motif" description="Q motif" evidence="5">
    <location>
        <begin position="4"/>
        <end position="32"/>
    </location>
</feature>
<keyword evidence="2 10" id="KW-0378">Hydrolase</keyword>
<dbReference type="SMART" id="SM00490">
    <property type="entry name" value="HELICc"/>
    <property type="match status" value="1"/>
</dbReference>
<evidence type="ECO:0000256" key="3">
    <source>
        <dbReference type="ARBA" id="ARBA00022806"/>
    </source>
</evidence>
<organism evidence="10 11">
    <name type="scientific">Salirhabdus euzebyi</name>
    <dbReference type="NCBI Taxonomy" id="394506"/>
    <lineage>
        <taxon>Bacteria</taxon>
        <taxon>Bacillati</taxon>
        <taxon>Bacillota</taxon>
        <taxon>Bacilli</taxon>
        <taxon>Bacillales</taxon>
        <taxon>Bacillaceae</taxon>
        <taxon>Salirhabdus</taxon>
    </lineage>
</organism>
<dbReference type="EC" id="3.6.4.13" evidence="10"/>
<dbReference type="InterPro" id="IPR014001">
    <property type="entry name" value="Helicase_ATP-bd"/>
</dbReference>
<evidence type="ECO:0000256" key="1">
    <source>
        <dbReference type="ARBA" id="ARBA00022741"/>
    </source>
</evidence>
<dbReference type="InterPro" id="IPR027417">
    <property type="entry name" value="P-loop_NTPase"/>
</dbReference>
<dbReference type="EMBL" id="JACHGH010000008">
    <property type="protein sequence ID" value="MBB6454297.1"/>
    <property type="molecule type" value="Genomic_DNA"/>
</dbReference>
<dbReference type="PANTHER" id="PTHR47963:SF1">
    <property type="entry name" value="DEAD-BOX ATP-DEPENDENT RNA HELICASE CSHB"/>
    <property type="match status" value="1"/>
</dbReference>
<feature type="domain" description="Helicase ATP-binding" evidence="7">
    <location>
        <begin position="35"/>
        <end position="209"/>
    </location>
</feature>
<comment type="caution">
    <text evidence="10">The sequence shown here is derived from an EMBL/GenBank/DDBJ whole genome shotgun (WGS) entry which is preliminary data.</text>
</comment>
<dbReference type="PROSITE" id="PS51195">
    <property type="entry name" value="Q_MOTIF"/>
    <property type="match status" value="1"/>
</dbReference>
<keyword evidence="3 10" id="KW-0347">Helicase</keyword>
<dbReference type="Pfam" id="PF00270">
    <property type="entry name" value="DEAD"/>
    <property type="match status" value="1"/>
</dbReference>
<evidence type="ECO:0000259" key="7">
    <source>
        <dbReference type="PROSITE" id="PS51192"/>
    </source>
</evidence>
<dbReference type="GO" id="GO:0005829">
    <property type="term" value="C:cytosol"/>
    <property type="evidence" value="ECO:0007669"/>
    <property type="project" value="TreeGrafter"/>
</dbReference>
<dbReference type="GO" id="GO:0005524">
    <property type="term" value="F:ATP binding"/>
    <property type="evidence" value="ECO:0007669"/>
    <property type="project" value="UniProtKB-KW"/>
</dbReference>
<dbReference type="PANTHER" id="PTHR47963">
    <property type="entry name" value="DEAD-BOX ATP-DEPENDENT RNA HELICASE 47, MITOCHONDRIAL"/>
    <property type="match status" value="1"/>
</dbReference>
<evidence type="ECO:0000259" key="9">
    <source>
        <dbReference type="PROSITE" id="PS51195"/>
    </source>
</evidence>
<dbReference type="InterPro" id="IPR001650">
    <property type="entry name" value="Helicase_C-like"/>
</dbReference>
<dbReference type="GO" id="GO:0016787">
    <property type="term" value="F:hydrolase activity"/>
    <property type="evidence" value="ECO:0007669"/>
    <property type="project" value="UniProtKB-KW"/>
</dbReference>
<dbReference type="GO" id="GO:0003724">
    <property type="term" value="F:RNA helicase activity"/>
    <property type="evidence" value="ECO:0007669"/>
    <property type="project" value="UniProtKB-EC"/>
</dbReference>